<name>A0A915EW40_9BILA</name>
<dbReference type="Proteomes" id="UP000887574">
    <property type="component" value="Unplaced"/>
</dbReference>
<sequence length="67" mass="7561">MGKASSLSLSLAACSSYVYSIQLDTGHAQPMNHRFEQHIRRLIVSPDQQHLYVRSDKILPRPPSKAK</sequence>
<accession>A0A915EW40</accession>
<dbReference type="AlphaFoldDB" id="A0A915EW40"/>
<proteinExistence type="predicted"/>
<organism evidence="1 2">
    <name type="scientific">Ditylenchus dipsaci</name>
    <dbReference type="NCBI Taxonomy" id="166011"/>
    <lineage>
        <taxon>Eukaryota</taxon>
        <taxon>Metazoa</taxon>
        <taxon>Ecdysozoa</taxon>
        <taxon>Nematoda</taxon>
        <taxon>Chromadorea</taxon>
        <taxon>Rhabditida</taxon>
        <taxon>Tylenchina</taxon>
        <taxon>Tylenchomorpha</taxon>
        <taxon>Sphaerularioidea</taxon>
        <taxon>Anguinidae</taxon>
        <taxon>Anguininae</taxon>
        <taxon>Ditylenchus</taxon>
    </lineage>
</organism>
<dbReference type="WBParaSite" id="jg9636">
    <property type="protein sequence ID" value="jg9636"/>
    <property type="gene ID" value="jg9636"/>
</dbReference>
<protein>
    <submittedName>
        <fullName evidence="2">Uncharacterized protein</fullName>
    </submittedName>
</protein>
<evidence type="ECO:0000313" key="1">
    <source>
        <dbReference type="Proteomes" id="UP000887574"/>
    </source>
</evidence>
<evidence type="ECO:0000313" key="2">
    <source>
        <dbReference type="WBParaSite" id="jg9636"/>
    </source>
</evidence>
<keyword evidence="1" id="KW-1185">Reference proteome</keyword>
<reference evidence="2" key="1">
    <citation type="submission" date="2022-11" db="UniProtKB">
        <authorList>
            <consortium name="WormBaseParasite"/>
        </authorList>
    </citation>
    <scope>IDENTIFICATION</scope>
</reference>